<dbReference type="RefSeq" id="WP_036867014.1">
    <property type="nucleotide sequence ID" value="NZ_JRNQ01000032.1"/>
</dbReference>
<accession>A0A096ACL2</accession>
<evidence type="ECO:0008006" key="3">
    <source>
        <dbReference type="Google" id="ProtNLM"/>
    </source>
</evidence>
<dbReference type="EMBL" id="JRNQ01000032">
    <property type="protein sequence ID" value="KGF44655.1"/>
    <property type="molecule type" value="Genomic_DNA"/>
</dbReference>
<gene>
    <name evidence="1" type="ORF">HMPREF0647_05855</name>
</gene>
<protein>
    <recommendedName>
        <fullName evidence="3">DUF3316 domain-containing protein</fullName>
    </recommendedName>
</protein>
<sequence length="277" mass="31387">MKQNKLTSQRLWLATILLLLAIRISAQDTLRTNKIITNAQMIGIGSVNVLDTYLSPEEYRGGELRYISLTERENGTRFSRELVHQAHLLSAHNRAENNKEIGGWYNFQYNVHYKLLDATLGKSKLTVKAGGGVDANLGFLYNMRNSNNPAQAYLQVNLAPSIIAAYSFRVKGHPILLRYEAQAPLVGLTFSPNYGQSYYELFSKNNYDHNIVFTTIGSTPSVRQFISADYTIHHTTLRIGYEADLQQAKLNGLKYHTWSNLFVIGLVRKFNLTKILP</sequence>
<organism evidence="1 2">
    <name type="scientific">Prevotella bivia DNF00320</name>
    <dbReference type="NCBI Taxonomy" id="1401068"/>
    <lineage>
        <taxon>Bacteria</taxon>
        <taxon>Pseudomonadati</taxon>
        <taxon>Bacteroidota</taxon>
        <taxon>Bacteroidia</taxon>
        <taxon>Bacteroidales</taxon>
        <taxon>Prevotellaceae</taxon>
        <taxon>Prevotella</taxon>
    </lineage>
</organism>
<dbReference type="InterPro" id="IPR016879">
    <property type="entry name" value="UCP028299"/>
</dbReference>
<reference evidence="1 2" key="1">
    <citation type="submission" date="2014-07" db="EMBL/GenBank/DDBJ databases">
        <authorList>
            <person name="McCorrison J."/>
            <person name="Sanka R."/>
            <person name="Torralba M."/>
            <person name="Gillis M."/>
            <person name="Haft D.H."/>
            <person name="Methe B."/>
            <person name="Sutton G."/>
            <person name="Nelson K.E."/>
        </authorList>
    </citation>
    <scope>NUCLEOTIDE SEQUENCE [LARGE SCALE GENOMIC DNA]</scope>
    <source>
        <strain evidence="1 2">DNF00320</strain>
    </source>
</reference>
<evidence type="ECO:0000313" key="2">
    <source>
        <dbReference type="Proteomes" id="UP000029525"/>
    </source>
</evidence>
<dbReference type="Pfam" id="PF11777">
    <property type="entry name" value="DUF3316"/>
    <property type="match status" value="1"/>
</dbReference>
<dbReference type="OrthoDB" id="1012285at2"/>
<name>A0A096ACL2_9BACT</name>
<proteinExistence type="predicted"/>
<comment type="caution">
    <text evidence="1">The sequence shown here is derived from an EMBL/GenBank/DDBJ whole genome shotgun (WGS) entry which is preliminary data.</text>
</comment>
<dbReference type="AlphaFoldDB" id="A0A096ACL2"/>
<evidence type="ECO:0000313" key="1">
    <source>
        <dbReference type="EMBL" id="KGF44655.1"/>
    </source>
</evidence>
<dbReference type="Proteomes" id="UP000029525">
    <property type="component" value="Unassembled WGS sequence"/>
</dbReference>